<dbReference type="SUPFAM" id="SSF48557">
    <property type="entry name" value="L-aspartase-like"/>
    <property type="match status" value="1"/>
</dbReference>
<feature type="domain" description="Fumarate lyase N-terminal" evidence="2">
    <location>
        <begin position="19"/>
        <end position="130"/>
    </location>
</feature>
<dbReference type="Pfam" id="PF00206">
    <property type="entry name" value="Lyase_1"/>
    <property type="match status" value="1"/>
</dbReference>
<organism evidence="3 4">
    <name type="scientific">Cohnella pontilimi</name>
    <dbReference type="NCBI Taxonomy" id="2564100"/>
    <lineage>
        <taxon>Bacteria</taxon>
        <taxon>Bacillati</taxon>
        <taxon>Bacillota</taxon>
        <taxon>Bacilli</taxon>
        <taxon>Bacillales</taxon>
        <taxon>Paenibacillaceae</taxon>
        <taxon>Cohnella</taxon>
    </lineage>
</organism>
<dbReference type="InterPro" id="IPR024083">
    <property type="entry name" value="Fumarase/histidase_N"/>
</dbReference>
<dbReference type="PANTHER" id="PTHR42696:SF2">
    <property type="entry name" value="ASPARTATE AMMONIA-LYASE"/>
    <property type="match status" value="1"/>
</dbReference>
<dbReference type="InterPro" id="IPR022761">
    <property type="entry name" value="Fumarate_lyase_N"/>
</dbReference>
<evidence type="ECO:0000259" key="2">
    <source>
        <dbReference type="Pfam" id="PF00206"/>
    </source>
</evidence>
<dbReference type="GO" id="GO:0005829">
    <property type="term" value="C:cytosol"/>
    <property type="evidence" value="ECO:0007669"/>
    <property type="project" value="TreeGrafter"/>
</dbReference>
<dbReference type="Proteomes" id="UP000309673">
    <property type="component" value="Unassembled WGS sequence"/>
</dbReference>
<evidence type="ECO:0000313" key="4">
    <source>
        <dbReference type="Proteomes" id="UP000309673"/>
    </source>
</evidence>
<dbReference type="EMBL" id="SUPK01000003">
    <property type="protein sequence ID" value="TJY42866.1"/>
    <property type="molecule type" value="Genomic_DNA"/>
</dbReference>
<accession>A0A4U0FD74</accession>
<reference evidence="3 4" key="1">
    <citation type="submission" date="2019-04" db="EMBL/GenBank/DDBJ databases">
        <title>Cohnella sp. nov., isolated from soil.</title>
        <authorList>
            <person name="Kim W."/>
        </authorList>
    </citation>
    <scope>NUCLEOTIDE SEQUENCE [LARGE SCALE GENOMIC DNA]</scope>
    <source>
        <strain evidence="3 4">CAU 1483</strain>
    </source>
</reference>
<dbReference type="PANTHER" id="PTHR42696">
    <property type="entry name" value="ASPARTATE AMMONIA-LYASE"/>
    <property type="match status" value="1"/>
</dbReference>
<dbReference type="RefSeq" id="WP_136777285.1">
    <property type="nucleotide sequence ID" value="NZ_SUPK01000003.1"/>
</dbReference>
<keyword evidence="1" id="KW-0456">Lyase</keyword>
<evidence type="ECO:0000313" key="3">
    <source>
        <dbReference type="EMBL" id="TJY42866.1"/>
    </source>
</evidence>
<protein>
    <recommendedName>
        <fullName evidence="2">Fumarate lyase N-terminal domain-containing protein</fullName>
    </recommendedName>
</protein>
<name>A0A4U0FD74_9BACL</name>
<dbReference type="InterPro" id="IPR008948">
    <property type="entry name" value="L-Aspartase-like"/>
</dbReference>
<keyword evidence="4" id="KW-1185">Reference proteome</keyword>
<evidence type="ECO:0000256" key="1">
    <source>
        <dbReference type="ARBA" id="ARBA00023239"/>
    </source>
</evidence>
<sequence>MQKIRMERLENVEEAVPFNAYYSVRTQQALERVIRTGKSFKDDLLSAMAALKKTAAIREMESGRLNGRLGTQLVRAAEEIIAGRWHEQFVFEPGRCGSGERLTRNMNEVLANRAIELCGEDRGNYEILHPDWHPELPLHPNRFYTAAFQLAVLGYVQAIMQNLQNARFEVTSRAQGVMPLLVALKDRLSVMNGEHFDAKFVKKLAEVTGFPLQPGGSSTEHFETVYDKTASTFKMCMARLEPTLSQVDAVELKAGFIQISAFHDMIAYITRSGFHAQGMEEVAADYAWRCVDLFYEALLQIHRIYG</sequence>
<proteinExistence type="predicted"/>
<comment type="caution">
    <text evidence="3">The sequence shown here is derived from an EMBL/GenBank/DDBJ whole genome shotgun (WGS) entry which is preliminary data.</text>
</comment>
<dbReference type="AlphaFoldDB" id="A0A4U0FD74"/>
<gene>
    <name evidence="3" type="ORF">E5161_08500</name>
</gene>
<dbReference type="Gene3D" id="1.10.275.10">
    <property type="entry name" value="Fumarase/aspartase (N-terminal domain)"/>
    <property type="match status" value="1"/>
</dbReference>
<dbReference type="InterPro" id="IPR051546">
    <property type="entry name" value="Aspartate_Ammonia-Lyase"/>
</dbReference>
<dbReference type="OrthoDB" id="9757976at2"/>
<dbReference type="GO" id="GO:0008797">
    <property type="term" value="F:aspartate ammonia-lyase activity"/>
    <property type="evidence" value="ECO:0007669"/>
    <property type="project" value="TreeGrafter"/>
</dbReference>
<dbReference type="GO" id="GO:0006531">
    <property type="term" value="P:aspartate metabolic process"/>
    <property type="evidence" value="ECO:0007669"/>
    <property type="project" value="TreeGrafter"/>
</dbReference>